<dbReference type="Proteomes" id="UP000318053">
    <property type="component" value="Unassembled WGS sequence"/>
</dbReference>
<dbReference type="EMBL" id="SJPK01000005">
    <property type="protein sequence ID" value="TWT66544.1"/>
    <property type="molecule type" value="Genomic_DNA"/>
</dbReference>
<keyword evidence="2" id="KW-1185">Reference proteome</keyword>
<organism evidence="1 2">
    <name type="scientific">Allorhodopirellula solitaria</name>
    <dbReference type="NCBI Taxonomy" id="2527987"/>
    <lineage>
        <taxon>Bacteria</taxon>
        <taxon>Pseudomonadati</taxon>
        <taxon>Planctomycetota</taxon>
        <taxon>Planctomycetia</taxon>
        <taxon>Pirellulales</taxon>
        <taxon>Pirellulaceae</taxon>
        <taxon>Allorhodopirellula</taxon>
    </lineage>
</organism>
<comment type="caution">
    <text evidence="1">The sequence shown here is derived from an EMBL/GenBank/DDBJ whole genome shotgun (WGS) entry which is preliminary data.</text>
</comment>
<evidence type="ECO:0000313" key="2">
    <source>
        <dbReference type="Proteomes" id="UP000318053"/>
    </source>
</evidence>
<reference evidence="1 2" key="1">
    <citation type="submission" date="2019-02" db="EMBL/GenBank/DDBJ databases">
        <title>Deep-cultivation of Planctomycetes and their phenomic and genomic characterization uncovers novel biology.</title>
        <authorList>
            <person name="Wiegand S."/>
            <person name="Jogler M."/>
            <person name="Boedeker C."/>
            <person name="Pinto D."/>
            <person name="Vollmers J."/>
            <person name="Rivas-Marin E."/>
            <person name="Kohn T."/>
            <person name="Peeters S.H."/>
            <person name="Heuer A."/>
            <person name="Rast P."/>
            <person name="Oberbeckmann S."/>
            <person name="Bunk B."/>
            <person name="Jeske O."/>
            <person name="Meyerdierks A."/>
            <person name="Storesund J.E."/>
            <person name="Kallscheuer N."/>
            <person name="Luecker S."/>
            <person name="Lage O.M."/>
            <person name="Pohl T."/>
            <person name="Merkel B.J."/>
            <person name="Hornburger P."/>
            <person name="Mueller R.-W."/>
            <person name="Bruemmer F."/>
            <person name="Labrenz M."/>
            <person name="Spormann A.M."/>
            <person name="Op Den Camp H."/>
            <person name="Overmann J."/>
            <person name="Amann R."/>
            <person name="Jetten M.S.M."/>
            <person name="Mascher T."/>
            <person name="Medema M.H."/>
            <person name="Devos D.P."/>
            <person name="Kaster A.-K."/>
            <person name="Ovreas L."/>
            <person name="Rohde M."/>
            <person name="Galperin M.Y."/>
            <person name="Jogler C."/>
        </authorList>
    </citation>
    <scope>NUCLEOTIDE SEQUENCE [LARGE SCALE GENOMIC DNA]</scope>
    <source>
        <strain evidence="1 2">CA85</strain>
    </source>
</reference>
<evidence type="ECO:0000313" key="1">
    <source>
        <dbReference type="EMBL" id="TWT66544.1"/>
    </source>
</evidence>
<protein>
    <submittedName>
        <fullName evidence="1">Uncharacterized protein</fullName>
    </submittedName>
</protein>
<sequence length="32" mass="3846">MIDMWRILRTLLCGRQADEMLILRKFCYAEGV</sequence>
<dbReference type="AlphaFoldDB" id="A0A5C5XUI1"/>
<proteinExistence type="predicted"/>
<name>A0A5C5XUI1_9BACT</name>
<accession>A0A5C5XUI1</accession>
<gene>
    <name evidence="1" type="ORF">CA85_26410</name>
</gene>